<reference evidence="1" key="1">
    <citation type="submission" date="2018-10" db="EMBL/GenBank/DDBJ databases">
        <title>Effector identification in a new, highly contiguous assembly of the strawberry crown rot pathogen Phytophthora cactorum.</title>
        <authorList>
            <person name="Armitage A.D."/>
            <person name="Nellist C.F."/>
            <person name="Bates H."/>
            <person name="Vickerstaff R.J."/>
            <person name="Harrison R.J."/>
        </authorList>
    </citation>
    <scope>NUCLEOTIDE SEQUENCE</scope>
    <source>
        <strain evidence="1">4040</strain>
    </source>
</reference>
<dbReference type="AlphaFoldDB" id="A0A8T1LTW0"/>
<name>A0A8T1LTW0_9STRA</name>
<dbReference type="EMBL" id="RCMK01000082">
    <property type="protein sequence ID" value="KAG2949893.1"/>
    <property type="molecule type" value="Genomic_DNA"/>
</dbReference>
<organism evidence="1 2">
    <name type="scientific">Phytophthora cactorum</name>
    <dbReference type="NCBI Taxonomy" id="29920"/>
    <lineage>
        <taxon>Eukaryota</taxon>
        <taxon>Sar</taxon>
        <taxon>Stramenopiles</taxon>
        <taxon>Oomycota</taxon>
        <taxon>Peronosporomycetes</taxon>
        <taxon>Peronosporales</taxon>
        <taxon>Peronosporaceae</taxon>
        <taxon>Phytophthora</taxon>
    </lineage>
</organism>
<comment type="caution">
    <text evidence="1">The sequence shown here is derived from an EMBL/GenBank/DDBJ whole genome shotgun (WGS) entry which is preliminary data.</text>
</comment>
<dbReference type="Proteomes" id="UP000736787">
    <property type="component" value="Unassembled WGS sequence"/>
</dbReference>
<accession>A0A8T1LTW0</accession>
<dbReference type="VEuPathDB" id="FungiDB:PC110_g3022"/>
<sequence length="102" mass="11002">MAERALFAEPACPSDYPTAQLVGNIVLTSVLRLTRAGVDNERADAGSCIPANPSFVTKFASLTPGWSQVSPTIDVRGLAEIWRRISEHTPLPTPRSTSISEH</sequence>
<proteinExistence type="predicted"/>
<protein>
    <submittedName>
        <fullName evidence="1">Uncharacterized protein</fullName>
    </submittedName>
</protein>
<evidence type="ECO:0000313" key="2">
    <source>
        <dbReference type="Proteomes" id="UP000736787"/>
    </source>
</evidence>
<evidence type="ECO:0000313" key="1">
    <source>
        <dbReference type="EMBL" id="KAG2949893.1"/>
    </source>
</evidence>
<gene>
    <name evidence="1" type="ORF">PC117_g4903</name>
</gene>